<comment type="caution">
    <text evidence="2">The sequence shown here is derived from an EMBL/GenBank/DDBJ whole genome shotgun (WGS) entry which is preliminary data.</text>
</comment>
<evidence type="ECO:0000313" key="2">
    <source>
        <dbReference type="EMBL" id="CAB9500811.1"/>
    </source>
</evidence>
<dbReference type="OrthoDB" id="414418at2759"/>
<keyword evidence="3" id="KW-1185">Reference proteome</keyword>
<dbReference type="Proteomes" id="UP001153069">
    <property type="component" value="Unassembled WGS sequence"/>
</dbReference>
<dbReference type="Pfam" id="PF00300">
    <property type="entry name" value="His_Phos_1"/>
    <property type="match status" value="2"/>
</dbReference>
<gene>
    <name evidence="2" type="ORF">SEMRO_93_G048240.1</name>
</gene>
<organism evidence="2 3">
    <name type="scientific">Seminavis robusta</name>
    <dbReference type="NCBI Taxonomy" id="568900"/>
    <lineage>
        <taxon>Eukaryota</taxon>
        <taxon>Sar</taxon>
        <taxon>Stramenopiles</taxon>
        <taxon>Ochrophyta</taxon>
        <taxon>Bacillariophyta</taxon>
        <taxon>Bacillariophyceae</taxon>
        <taxon>Bacillariophycidae</taxon>
        <taxon>Naviculales</taxon>
        <taxon>Naviculaceae</taxon>
        <taxon>Seminavis</taxon>
    </lineage>
</organism>
<dbReference type="PANTHER" id="PTHR16469:SF27">
    <property type="entry name" value="UBIQUITIN-ASSOCIATED AND SH3 DOMAIN-CONTAINING BA-RELATED"/>
    <property type="match status" value="1"/>
</dbReference>
<reference evidence="2" key="1">
    <citation type="submission" date="2020-06" db="EMBL/GenBank/DDBJ databases">
        <authorList>
            <consortium name="Plant Systems Biology data submission"/>
        </authorList>
    </citation>
    <scope>NUCLEOTIDE SEQUENCE</scope>
    <source>
        <strain evidence="2">D6</strain>
    </source>
</reference>
<sequence length="232" mass="25893">MEDGSNPPYLAVLRHSVRLDMVEEDGEDDVPWPDRQERPWDTPITDYDLPRTVLKAALPQNHEITAIYSSPFRRCLQTAAVAALHLDIAQILVHRGLGEVMGCVRNLQNGDKQEDDYLMTGKDCEQTVQLASGGKVTMKSSFLKDTTTPPWNETYSQSAMRLGRILRELQRKHAAMKQSVLVVTHGDALEAAARAFLGPPVDGVYDLDFCAMMVLDANQKLVSHHGLKLLEL</sequence>
<dbReference type="SUPFAM" id="SSF53254">
    <property type="entry name" value="Phosphoglycerate mutase-like"/>
    <property type="match status" value="1"/>
</dbReference>
<dbReference type="InterPro" id="IPR029033">
    <property type="entry name" value="His_PPase_superfam"/>
</dbReference>
<dbReference type="PANTHER" id="PTHR16469">
    <property type="entry name" value="UBIQUITIN-ASSOCIATED AND SH3 DOMAIN-CONTAINING BA-RELATED"/>
    <property type="match status" value="1"/>
</dbReference>
<evidence type="ECO:0000256" key="1">
    <source>
        <dbReference type="SAM" id="MobiDB-lite"/>
    </source>
</evidence>
<proteinExistence type="predicted"/>
<name>A0A9N8DF02_9STRA</name>
<accession>A0A9N8DF02</accession>
<feature type="region of interest" description="Disordered" evidence="1">
    <location>
        <begin position="24"/>
        <end position="44"/>
    </location>
</feature>
<dbReference type="InterPro" id="IPR051710">
    <property type="entry name" value="Phosphatase_SH3-domain"/>
</dbReference>
<protein>
    <submittedName>
        <fullName evidence="2">Uncharacterized protein</fullName>
    </submittedName>
</protein>
<dbReference type="EMBL" id="CAICTM010000092">
    <property type="protein sequence ID" value="CAB9500811.1"/>
    <property type="molecule type" value="Genomic_DNA"/>
</dbReference>
<dbReference type="CDD" id="cd07067">
    <property type="entry name" value="HP_PGM_like"/>
    <property type="match status" value="1"/>
</dbReference>
<dbReference type="Gene3D" id="3.40.50.1240">
    <property type="entry name" value="Phosphoglycerate mutase-like"/>
    <property type="match status" value="1"/>
</dbReference>
<dbReference type="InterPro" id="IPR013078">
    <property type="entry name" value="His_Pase_superF_clade-1"/>
</dbReference>
<dbReference type="AlphaFoldDB" id="A0A9N8DF02"/>
<evidence type="ECO:0000313" key="3">
    <source>
        <dbReference type="Proteomes" id="UP001153069"/>
    </source>
</evidence>